<dbReference type="Proteomes" id="UP000198902">
    <property type="component" value="Unassembled WGS sequence"/>
</dbReference>
<feature type="transmembrane region" description="Helical" evidence="1">
    <location>
        <begin position="92"/>
        <end position="112"/>
    </location>
</feature>
<evidence type="ECO:0000256" key="1">
    <source>
        <dbReference type="SAM" id="Phobius"/>
    </source>
</evidence>
<name>A0A0D6JVU6_9EURY</name>
<proteinExistence type="predicted"/>
<reference evidence="3" key="1">
    <citation type="submission" date="2015-03" db="EMBL/GenBank/DDBJ databases">
        <authorList>
            <person name="Urmite Genomes"/>
        </authorList>
    </citation>
    <scope>NUCLEOTIDE SEQUENCE [LARGE SCALE GENOMIC DNA]</scope>
    <source>
        <strain evidence="3">Arc-Hr</strain>
    </source>
</reference>
<dbReference type="EMBL" id="CSTE01000005">
    <property type="protein sequence ID" value="CQR53138.1"/>
    <property type="molecule type" value="Genomic_DNA"/>
</dbReference>
<keyword evidence="1" id="KW-0812">Transmembrane</keyword>
<gene>
    <name evidence="2" type="ORF">BN996_03478</name>
</gene>
<organism evidence="2 3">
    <name type="scientific">Haloferax massiliensis</name>
    <dbReference type="NCBI Taxonomy" id="1476858"/>
    <lineage>
        <taxon>Archaea</taxon>
        <taxon>Methanobacteriati</taxon>
        <taxon>Methanobacteriota</taxon>
        <taxon>Stenosarchaea group</taxon>
        <taxon>Halobacteria</taxon>
        <taxon>Halobacteriales</taxon>
        <taxon>Haloferacaceae</taxon>
        <taxon>Haloferax</taxon>
    </lineage>
</organism>
<keyword evidence="1" id="KW-1133">Transmembrane helix</keyword>
<evidence type="ECO:0000313" key="2">
    <source>
        <dbReference type="EMBL" id="CQR53138.1"/>
    </source>
</evidence>
<evidence type="ECO:0000313" key="3">
    <source>
        <dbReference type="Proteomes" id="UP000198902"/>
    </source>
</evidence>
<sequence>MVRLCYRYGPGRLPYAGRNDVGGGIAMAATGLLAITLWFGAAGLLTLVGAMNGTLGFVFGLGLVAVPVAIPTSFIVGTLLWRRLRANEDRQWYGAVFGGLTAFGSLVTGAFAPALLVGVSNLARGEMVLREAAVFIAVMLPVSVVFAVIVAGWLVVPLGAFGGWYHERAKACS</sequence>
<protein>
    <submittedName>
        <fullName evidence="2">Uncharacterized protein</fullName>
    </submittedName>
</protein>
<feature type="transmembrane region" description="Helical" evidence="1">
    <location>
        <begin position="57"/>
        <end position="80"/>
    </location>
</feature>
<keyword evidence="1" id="KW-0472">Membrane</keyword>
<accession>A0A0D6JVU6</accession>
<feature type="transmembrane region" description="Helical" evidence="1">
    <location>
        <begin position="21"/>
        <end position="45"/>
    </location>
</feature>
<dbReference type="AlphaFoldDB" id="A0A0D6JVU6"/>
<keyword evidence="3" id="KW-1185">Reference proteome</keyword>
<feature type="transmembrane region" description="Helical" evidence="1">
    <location>
        <begin position="132"/>
        <end position="156"/>
    </location>
</feature>